<organism evidence="3 4">
    <name type="scientific">Metabacillus fastidiosus</name>
    <dbReference type="NCBI Taxonomy" id="1458"/>
    <lineage>
        <taxon>Bacteria</taxon>
        <taxon>Bacillati</taxon>
        <taxon>Bacillota</taxon>
        <taxon>Bacilli</taxon>
        <taxon>Bacillales</taxon>
        <taxon>Bacillaceae</taxon>
        <taxon>Metabacillus</taxon>
    </lineage>
</organism>
<sequence length="135" mass="15236">MVGALFGSIIVICLFMSFYLMFCTFMQRNFLSFETVLSIVYLYVSLLIGFGMIYLILLQSDIQVLKIGEEYIEGTYFERLGTCLYFSTITLFSVGYGDIVPVSFGRFIASIQALIGYTLPAVFVARTVMDKGKKL</sequence>
<dbReference type="SUPFAM" id="SSF81324">
    <property type="entry name" value="Voltage-gated potassium channels"/>
    <property type="match status" value="1"/>
</dbReference>
<dbReference type="RefSeq" id="WP_066229085.1">
    <property type="nucleotide sequence ID" value="NZ_JARTFQ010000002.1"/>
</dbReference>
<feature type="transmembrane region" description="Helical" evidence="1">
    <location>
        <begin position="104"/>
        <end position="125"/>
    </location>
</feature>
<reference evidence="3 4" key="1">
    <citation type="submission" date="2023-03" db="EMBL/GenBank/DDBJ databases">
        <title>Bacillus Genome Sequencing.</title>
        <authorList>
            <person name="Dunlap C."/>
        </authorList>
    </citation>
    <scope>NUCLEOTIDE SEQUENCE [LARGE SCALE GENOMIC DNA]</scope>
    <source>
        <strain evidence="3 4">NRS-1717</strain>
    </source>
</reference>
<dbReference type="Pfam" id="PF07885">
    <property type="entry name" value="Ion_trans_2"/>
    <property type="match status" value="1"/>
</dbReference>
<dbReference type="GeneID" id="301141029"/>
<evidence type="ECO:0000313" key="3">
    <source>
        <dbReference type="EMBL" id="MED4403483.1"/>
    </source>
</evidence>
<gene>
    <name evidence="3" type="ORF">P9271_19430</name>
</gene>
<feature type="transmembrane region" description="Helical" evidence="1">
    <location>
        <begin position="6"/>
        <end position="26"/>
    </location>
</feature>
<protein>
    <submittedName>
        <fullName evidence="3">Ion channel</fullName>
    </submittedName>
</protein>
<keyword evidence="1" id="KW-1133">Transmembrane helix</keyword>
<keyword evidence="4" id="KW-1185">Reference proteome</keyword>
<feature type="transmembrane region" description="Helical" evidence="1">
    <location>
        <begin position="38"/>
        <end position="57"/>
    </location>
</feature>
<keyword evidence="1" id="KW-0812">Transmembrane</keyword>
<dbReference type="Gene3D" id="1.10.287.70">
    <property type="match status" value="1"/>
</dbReference>
<evidence type="ECO:0000256" key="1">
    <source>
        <dbReference type="SAM" id="Phobius"/>
    </source>
</evidence>
<comment type="caution">
    <text evidence="3">The sequence shown here is derived from an EMBL/GenBank/DDBJ whole genome shotgun (WGS) entry which is preliminary data.</text>
</comment>
<accession>A0ABU6P384</accession>
<proteinExistence type="predicted"/>
<dbReference type="Proteomes" id="UP001342826">
    <property type="component" value="Unassembled WGS sequence"/>
</dbReference>
<evidence type="ECO:0000313" key="4">
    <source>
        <dbReference type="Proteomes" id="UP001342826"/>
    </source>
</evidence>
<name>A0ABU6P384_9BACI</name>
<feature type="domain" description="Potassium channel" evidence="2">
    <location>
        <begin position="48"/>
        <end position="127"/>
    </location>
</feature>
<dbReference type="InterPro" id="IPR013099">
    <property type="entry name" value="K_chnl_dom"/>
</dbReference>
<evidence type="ECO:0000259" key="2">
    <source>
        <dbReference type="Pfam" id="PF07885"/>
    </source>
</evidence>
<keyword evidence="1" id="KW-0472">Membrane</keyword>
<dbReference type="EMBL" id="JARTFS010000017">
    <property type="protein sequence ID" value="MED4403483.1"/>
    <property type="molecule type" value="Genomic_DNA"/>
</dbReference>